<accession>A0A8S5MYL0</accession>
<proteinExistence type="predicted"/>
<organism evidence="1">
    <name type="scientific">Siphoviridae sp. ctKXi8</name>
    <dbReference type="NCBI Taxonomy" id="2826244"/>
    <lineage>
        <taxon>Viruses</taxon>
        <taxon>Duplodnaviria</taxon>
        <taxon>Heunggongvirae</taxon>
        <taxon>Uroviricota</taxon>
        <taxon>Caudoviricetes</taxon>
    </lineage>
</organism>
<sequence length="66" mass="7567">MMTVFECRKCGHQLFVQEGKSFPKRLEDIAGMSCPNCGEQAEGLWGLLGRSRKFRGKILCNWEETQ</sequence>
<name>A0A8S5MYL0_9CAUD</name>
<protein>
    <submittedName>
        <fullName evidence="1">LysW biosynthesis protein LysW</fullName>
    </submittedName>
</protein>
<evidence type="ECO:0000313" key="1">
    <source>
        <dbReference type="EMBL" id="DAD87284.1"/>
    </source>
</evidence>
<reference evidence="1" key="1">
    <citation type="journal article" date="2021" name="Proc. Natl. Acad. Sci. U.S.A.">
        <title>A Catalog of Tens of Thousands of Viruses from Human Metagenomes Reveals Hidden Associations with Chronic Diseases.</title>
        <authorList>
            <person name="Tisza M.J."/>
            <person name="Buck C.B."/>
        </authorList>
    </citation>
    <scope>NUCLEOTIDE SEQUENCE</scope>
    <source>
        <strain evidence="1">CtKXi8</strain>
    </source>
</reference>
<dbReference type="EMBL" id="BK015018">
    <property type="protein sequence ID" value="DAD87284.1"/>
    <property type="molecule type" value="Genomic_DNA"/>
</dbReference>